<proteinExistence type="predicted"/>
<gene>
    <name evidence="2" type="ORF">X797_005237</name>
</gene>
<feature type="compositionally biased region" description="Low complexity" evidence="1">
    <location>
        <begin position="17"/>
        <end position="26"/>
    </location>
</feature>
<accession>A0A0A1UVE3</accession>
<evidence type="ECO:0008006" key="4">
    <source>
        <dbReference type="Google" id="ProtNLM"/>
    </source>
</evidence>
<feature type="region of interest" description="Disordered" evidence="1">
    <location>
        <begin position="73"/>
        <end position="113"/>
    </location>
</feature>
<evidence type="ECO:0000313" key="3">
    <source>
        <dbReference type="Proteomes" id="UP000030151"/>
    </source>
</evidence>
<dbReference type="HOGENOM" id="CLU_032824_1_0_1"/>
<feature type="compositionally biased region" description="Basic residues" evidence="1">
    <location>
        <begin position="1"/>
        <end position="10"/>
    </location>
</feature>
<evidence type="ECO:0000256" key="1">
    <source>
        <dbReference type="SAM" id="MobiDB-lite"/>
    </source>
</evidence>
<dbReference type="AlphaFoldDB" id="A0A0A1UVE3"/>
<feature type="region of interest" description="Disordered" evidence="1">
    <location>
        <begin position="1"/>
        <end position="33"/>
    </location>
</feature>
<protein>
    <recommendedName>
        <fullName evidence="4">Tafazzin</fullName>
    </recommendedName>
</protein>
<sequence>MPKKRNRIKPFKPSLATSTTSSSSSSGSGGYKASKSVNELLANLRLAGAGPSSSPSLPATSPSVPPAIREILQIPETPSPAPRRPVRQRFDSHGRRLPAGPAPPRSWLLGGREDGNVSNSLSRSLRVSYSGVDRSTLPGAPLPQPGSLIDLTLRRLAADWDIHRVFNQYHLYFVPSHLKPALIRYVGVASDSGVSISDLRVILQPPENVFSDEELDGQSGANSEITCLDLSASIGRSLKLKDVIDVLFSVVESDAIDEPQDSWETVDTNPSPPRLLLPNLTHLSLALDPRGPRDVSWKQLLSLSSKLPSVTHLSLAYWPEPCLTPSAKFSTVSSPQGRNIPYAGTNYYSHSLDHDWSEALLVLRMLSKNFYKLEFLDLTGCATWFKALHLKDGHDYIDWSGSWGKLTLLRLYTGWAPGIDAMTSDQAAYTSAIDTAKCIERHIVAMRAGKGRFITVERDKTEAEK</sequence>
<name>A0A0A1UVE3_9HYPO</name>
<dbReference type="OrthoDB" id="5278911at2759"/>
<reference evidence="2 3" key="1">
    <citation type="submission" date="2014-02" db="EMBL/GenBank/DDBJ databases">
        <title>The genome sequence of the entomopathogenic fungus Metarhizium robertsii ARSEF 2575.</title>
        <authorList>
            <person name="Giuliano Garisto Donzelli B."/>
            <person name="Roe B.A."/>
            <person name="Macmil S.L."/>
            <person name="Krasnoff S.B."/>
            <person name="Gibson D.M."/>
        </authorList>
    </citation>
    <scope>NUCLEOTIDE SEQUENCE [LARGE SCALE GENOMIC DNA]</scope>
    <source>
        <strain evidence="2 3">ARSEF 2575</strain>
    </source>
</reference>
<dbReference type="Proteomes" id="UP000030151">
    <property type="component" value="Unassembled WGS sequence"/>
</dbReference>
<comment type="caution">
    <text evidence="2">The sequence shown here is derived from an EMBL/GenBank/DDBJ whole genome shotgun (WGS) entry which is preliminary data.</text>
</comment>
<dbReference type="eggNOG" id="ENOG502S698">
    <property type="taxonomic scope" value="Eukaryota"/>
</dbReference>
<dbReference type="EMBL" id="JELW01000007">
    <property type="protein sequence ID" value="EXV01719.1"/>
    <property type="molecule type" value="Genomic_DNA"/>
</dbReference>
<evidence type="ECO:0000313" key="2">
    <source>
        <dbReference type="EMBL" id="EXV01719.1"/>
    </source>
</evidence>
<organism evidence="2 3">
    <name type="scientific">Metarhizium robertsii</name>
    <dbReference type="NCBI Taxonomy" id="568076"/>
    <lineage>
        <taxon>Eukaryota</taxon>
        <taxon>Fungi</taxon>
        <taxon>Dikarya</taxon>
        <taxon>Ascomycota</taxon>
        <taxon>Pezizomycotina</taxon>
        <taxon>Sordariomycetes</taxon>
        <taxon>Hypocreomycetidae</taxon>
        <taxon>Hypocreales</taxon>
        <taxon>Clavicipitaceae</taxon>
        <taxon>Metarhizium</taxon>
    </lineage>
</organism>